<evidence type="ECO:0000256" key="1">
    <source>
        <dbReference type="SAM" id="Phobius"/>
    </source>
</evidence>
<name>A0ABV3PNB7_9HYPH</name>
<accession>A0ABV3PNB7</accession>
<feature type="transmembrane region" description="Helical" evidence="1">
    <location>
        <begin position="86"/>
        <end position="111"/>
    </location>
</feature>
<sequence length="282" mass="30634">MSAVPEATASSRAVSCRAVYGWCLVLACLEWLYYRLGQQPLRQIGDLPNVISVLEVIEIAMIVRLIGRERRDAPFQIGEAVLILTAMAFCVLVLRQIPLAAALALAVLAAWRLRKRPSCRASALALLAFIAQFVLLGWPFLVLHNVVGLLDATTVRTLLQMAGQDVSGYGTYILRPADNIGFDVMWGCATSTTLVQNLTAYAIIAVGLGGPLRRSDRAAFLIVIGTTFALNWLRLVLICASKEGYLVWHEGTGASFLAAFYAVLIVVLAYCRARPGQTQAPV</sequence>
<reference evidence="2 3" key="1">
    <citation type="submission" date="2024-07" db="EMBL/GenBank/DDBJ databases">
        <title>Description of Labrys sedimenti sp. nov., isolated from a diclofenac-degrading enrichment culture.</title>
        <authorList>
            <person name="Tancsics A."/>
            <person name="Csepanyi A."/>
        </authorList>
    </citation>
    <scope>NUCLEOTIDE SEQUENCE [LARGE SCALE GENOMIC DNA]</scope>
    <source>
        <strain evidence="2 3">LMG 23578</strain>
    </source>
</reference>
<evidence type="ECO:0000313" key="3">
    <source>
        <dbReference type="Proteomes" id="UP001555786"/>
    </source>
</evidence>
<protein>
    <recommendedName>
        <fullName evidence="4">Exosortase/archaeosortase family protein</fullName>
    </recommendedName>
</protein>
<comment type="caution">
    <text evidence="2">The sequence shown here is derived from an EMBL/GenBank/DDBJ whole genome shotgun (WGS) entry which is preliminary data.</text>
</comment>
<dbReference type="RefSeq" id="WP_367624671.1">
    <property type="nucleotide sequence ID" value="NZ_JBFNQD010000005.1"/>
</dbReference>
<keyword evidence="3" id="KW-1185">Reference proteome</keyword>
<gene>
    <name evidence="2" type="ORF">ABXS05_16430</name>
</gene>
<keyword evidence="1" id="KW-0472">Membrane</keyword>
<feature type="transmembrane region" description="Helical" evidence="1">
    <location>
        <begin position="184"/>
        <end position="206"/>
    </location>
</feature>
<keyword evidence="1" id="KW-0812">Transmembrane</keyword>
<evidence type="ECO:0008006" key="4">
    <source>
        <dbReference type="Google" id="ProtNLM"/>
    </source>
</evidence>
<dbReference type="EMBL" id="JBFNQD010000005">
    <property type="protein sequence ID" value="MEW9307141.1"/>
    <property type="molecule type" value="Genomic_DNA"/>
</dbReference>
<organism evidence="2 3">
    <name type="scientific">Labrys neptuniae</name>
    <dbReference type="NCBI Taxonomy" id="376174"/>
    <lineage>
        <taxon>Bacteria</taxon>
        <taxon>Pseudomonadati</taxon>
        <taxon>Pseudomonadota</taxon>
        <taxon>Alphaproteobacteria</taxon>
        <taxon>Hyphomicrobiales</taxon>
        <taxon>Xanthobacteraceae</taxon>
        <taxon>Labrys</taxon>
    </lineage>
</organism>
<dbReference type="Proteomes" id="UP001555786">
    <property type="component" value="Unassembled WGS sequence"/>
</dbReference>
<feature type="transmembrane region" description="Helical" evidence="1">
    <location>
        <begin position="218"/>
        <end position="240"/>
    </location>
</feature>
<feature type="transmembrane region" description="Helical" evidence="1">
    <location>
        <begin position="252"/>
        <end position="271"/>
    </location>
</feature>
<feature type="transmembrane region" description="Helical" evidence="1">
    <location>
        <begin position="123"/>
        <end position="141"/>
    </location>
</feature>
<feature type="transmembrane region" description="Helical" evidence="1">
    <location>
        <begin position="19"/>
        <end position="36"/>
    </location>
</feature>
<keyword evidence="1" id="KW-1133">Transmembrane helix</keyword>
<evidence type="ECO:0000313" key="2">
    <source>
        <dbReference type="EMBL" id="MEW9307141.1"/>
    </source>
</evidence>
<proteinExistence type="predicted"/>